<feature type="domain" description="PucR C-terminal helix-turn-helix" evidence="2">
    <location>
        <begin position="321"/>
        <end position="378"/>
    </location>
</feature>
<feature type="domain" description="CdaR GGDEF-like" evidence="3">
    <location>
        <begin position="118"/>
        <end position="272"/>
    </location>
</feature>
<dbReference type="Proteomes" id="UP000054705">
    <property type="component" value="Unassembled WGS sequence"/>
</dbReference>
<evidence type="ECO:0000259" key="3">
    <source>
        <dbReference type="Pfam" id="PF17853"/>
    </source>
</evidence>
<dbReference type="InterPro" id="IPR041522">
    <property type="entry name" value="CdaR_GGDEF"/>
</dbReference>
<protein>
    <submittedName>
        <fullName evidence="4">Sugar diacid utilization regulator</fullName>
    </submittedName>
</protein>
<dbReference type="Pfam" id="PF17853">
    <property type="entry name" value="GGDEF_2"/>
    <property type="match status" value="1"/>
</dbReference>
<gene>
    <name evidence="4" type="ORF">XD97_0399</name>
</gene>
<dbReference type="Gene3D" id="1.10.10.2840">
    <property type="entry name" value="PucR C-terminal helix-turn-helix domain"/>
    <property type="match status" value="1"/>
</dbReference>
<sequence>MTGRGLLELCDFKNENSLKEEELFPLDEADLKSSEDNKSNKITLNLGKNTVEDEVPLEYAGHVIGSIKINRSKGQGKLDISKSVMELLLRKAFLVEEQQREKQAKELLVSLLLNHVSGNYDLAVNTMGRIFGYGIEDPQVVFIVEFEKKEHFDEQSPEWERLQSVAIKIVENYFKFSGGFIVVSFYNGRLLVLKNIVLEEILREKFTFKDSEKEKGKYLSKLRKQLISMAESLRQAILLGTKQDVSIGIGECRKGVCAARNSYQDACLALKMGKYFKEIKHAHVFHIFDFALESLLAQVKEEKKNRFIEHYLGSIRGEKELLETLEAFFQCNLNIAQAAEKSFLHRNTFTYRLDKIQCLTGLNPRSFYDALVLAIALIMKQIDARRTV</sequence>
<dbReference type="Pfam" id="PF13556">
    <property type="entry name" value="HTH_30"/>
    <property type="match status" value="1"/>
</dbReference>
<comment type="similarity">
    <text evidence="1">Belongs to the CdaR family.</text>
</comment>
<dbReference type="InterPro" id="IPR025736">
    <property type="entry name" value="PucR_C-HTH_dom"/>
</dbReference>
<dbReference type="InterPro" id="IPR051448">
    <property type="entry name" value="CdaR-like_regulators"/>
</dbReference>
<evidence type="ECO:0000313" key="5">
    <source>
        <dbReference type="Proteomes" id="UP000054705"/>
    </source>
</evidence>
<evidence type="ECO:0000313" key="4">
    <source>
        <dbReference type="EMBL" id="KUK82581.1"/>
    </source>
</evidence>
<comment type="caution">
    <text evidence="4">The sequence shown here is derived from an EMBL/GenBank/DDBJ whole genome shotgun (WGS) entry which is preliminary data.</text>
</comment>
<dbReference type="InterPro" id="IPR042070">
    <property type="entry name" value="PucR_C-HTH_sf"/>
</dbReference>
<name>A0A101HSW8_9FIRM</name>
<evidence type="ECO:0000259" key="2">
    <source>
        <dbReference type="Pfam" id="PF13556"/>
    </source>
</evidence>
<dbReference type="EMBL" id="LGGS01000081">
    <property type="protein sequence ID" value="KUK82581.1"/>
    <property type="molecule type" value="Genomic_DNA"/>
</dbReference>
<dbReference type="AlphaFoldDB" id="A0A101HSW8"/>
<dbReference type="PANTHER" id="PTHR33744">
    <property type="entry name" value="CARBOHYDRATE DIACID REGULATOR"/>
    <property type="match status" value="1"/>
</dbReference>
<reference evidence="5" key="1">
    <citation type="journal article" date="2015" name="MBio">
        <title>Genome-Resolved Metagenomic Analysis Reveals Roles for Candidate Phyla and Other Microbial Community Members in Biogeochemical Transformations in Oil Reservoirs.</title>
        <authorList>
            <person name="Hu P."/>
            <person name="Tom L."/>
            <person name="Singh A."/>
            <person name="Thomas B.C."/>
            <person name="Baker B.J."/>
            <person name="Piceno Y.M."/>
            <person name="Andersen G.L."/>
            <person name="Banfield J.F."/>
        </authorList>
    </citation>
    <scope>NUCLEOTIDE SEQUENCE [LARGE SCALE GENOMIC DNA]</scope>
</reference>
<dbReference type="PANTHER" id="PTHR33744:SF15">
    <property type="entry name" value="CARBOHYDRATE DIACID REGULATOR"/>
    <property type="match status" value="1"/>
</dbReference>
<proteinExistence type="inferred from homology"/>
<accession>A0A101HSW8</accession>
<evidence type="ECO:0000256" key="1">
    <source>
        <dbReference type="ARBA" id="ARBA00006754"/>
    </source>
</evidence>
<organism evidence="4 5">
    <name type="scientific">Pelotomaculum thermopropionicum</name>
    <dbReference type="NCBI Taxonomy" id="110500"/>
    <lineage>
        <taxon>Bacteria</taxon>
        <taxon>Bacillati</taxon>
        <taxon>Bacillota</taxon>
        <taxon>Clostridia</taxon>
        <taxon>Eubacteriales</taxon>
        <taxon>Desulfotomaculaceae</taxon>
        <taxon>Pelotomaculum</taxon>
    </lineage>
</organism>